<dbReference type="InterPro" id="IPR027417">
    <property type="entry name" value="P-loop_NTPase"/>
</dbReference>
<evidence type="ECO:0008006" key="4">
    <source>
        <dbReference type="Google" id="ProtNLM"/>
    </source>
</evidence>
<sequence length="373" mass="40496">MNERSSKMGRPRAMPDNGMWREEQPPSPAPGQKPVSAKPAVEFKSAAAFCAEYTPLSYAIEPIVRSSSLYTLTAKTGAGKTAFLVVAALAIATGRPDILGLDVNRGRVAYLAFENPDDARMRFKVAAFLLNIDIDELSDDLVILDMRVKPEEVVTKLNAMAKQRPFSLVLVDTLAAFFDGDNINDNVQGGEFMRRVRPLTRIDGLPSVVVAAHPVKNAAEDNLVPYGGGAILNEVDGNLCLAKQPESGLVTLHWQGKLRGLEFKPAFFRFEITGSPDVLDAKGRQVQLPTMRPSAEEFAEERQAAEIDISIALLKAMLAEPAGTQAAWGAAIGRTKSIVNRKLQTLQRQKLVESTLGKWTITAKGKGALVEAK</sequence>
<gene>
    <name evidence="2" type="ORF">J3R73_004982</name>
</gene>
<dbReference type="RefSeq" id="WP_307433647.1">
    <property type="nucleotide sequence ID" value="NZ_JAUSVK010000001.1"/>
</dbReference>
<organism evidence="2 3">
    <name type="scientific">Labrys monachus</name>
    <dbReference type="NCBI Taxonomy" id="217067"/>
    <lineage>
        <taxon>Bacteria</taxon>
        <taxon>Pseudomonadati</taxon>
        <taxon>Pseudomonadota</taxon>
        <taxon>Alphaproteobacteria</taxon>
        <taxon>Hyphomicrobiales</taxon>
        <taxon>Xanthobacteraceae</taxon>
        <taxon>Labrys</taxon>
    </lineage>
</organism>
<accession>A0ABU0FMA7</accession>
<feature type="region of interest" description="Disordered" evidence="1">
    <location>
        <begin position="1"/>
        <end position="37"/>
    </location>
</feature>
<evidence type="ECO:0000313" key="2">
    <source>
        <dbReference type="EMBL" id="MDQ0395190.1"/>
    </source>
</evidence>
<reference evidence="2 3" key="1">
    <citation type="submission" date="2023-07" db="EMBL/GenBank/DDBJ databases">
        <title>Genomic Encyclopedia of Type Strains, Phase IV (KMG-IV): sequencing the most valuable type-strain genomes for metagenomic binning, comparative biology and taxonomic classification.</title>
        <authorList>
            <person name="Goeker M."/>
        </authorList>
    </citation>
    <scope>NUCLEOTIDE SEQUENCE [LARGE SCALE GENOMIC DNA]</scope>
    <source>
        <strain evidence="2 3">DSM 5896</strain>
    </source>
</reference>
<evidence type="ECO:0000313" key="3">
    <source>
        <dbReference type="Proteomes" id="UP001237448"/>
    </source>
</evidence>
<dbReference type="Pfam" id="PF13481">
    <property type="entry name" value="AAA_25"/>
    <property type="match status" value="1"/>
</dbReference>
<comment type="caution">
    <text evidence="2">The sequence shown here is derived from an EMBL/GenBank/DDBJ whole genome shotgun (WGS) entry which is preliminary data.</text>
</comment>
<dbReference type="SUPFAM" id="SSF52540">
    <property type="entry name" value="P-loop containing nucleoside triphosphate hydrolases"/>
    <property type="match status" value="1"/>
</dbReference>
<dbReference type="EMBL" id="JAUSVK010000001">
    <property type="protein sequence ID" value="MDQ0395190.1"/>
    <property type="molecule type" value="Genomic_DNA"/>
</dbReference>
<proteinExistence type="predicted"/>
<name>A0ABU0FMA7_9HYPH</name>
<keyword evidence="3" id="KW-1185">Reference proteome</keyword>
<protein>
    <recommendedName>
        <fullName evidence="4">AAA family ATPase</fullName>
    </recommendedName>
</protein>
<evidence type="ECO:0000256" key="1">
    <source>
        <dbReference type="SAM" id="MobiDB-lite"/>
    </source>
</evidence>
<dbReference type="Proteomes" id="UP001237448">
    <property type="component" value="Unassembled WGS sequence"/>
</dbReference>
<dbReference type="Gene3D" id="3.40.50.300">
    <property type="entry name" value="P-loop containing nucleotide triphosphate hydrolases"/>
    <property type="match status" value="1"/>
</dbReference>